<feature type="domain" description="Transposase IS66 zinc-finger binding" evidence="2">
    <location>
        <begin position="75"/>
        <end position="122"/>
    </location>
</feature>
<evidence type="ECO:0000313" key="3">
    <source>
        <dbReference type="EMBL" id="GJD51048.1"/>
    </source>
</evidence>
<feature type="compositionally biased region" description="Polar residues" evidence="1">
    <location>
        <begin position="269"/>
        <end position="278"/>
    </location>
</feature>
<dbReference type="EMBL" id="BPQH01000011">
    <property type="protein sequence ID" value="GJD51048.1"/>
    <property type="molecule type" value="Genomic_DNA"/>
</dbReference>
<keyword evidence="4" id="KW-1185">Reference proteome</keyword>
<accession>A0ABQ4R0H8</accession>
<protein>
    <recommendedName>
        <fullName evidence="2">Transposase IS66 zinc-finger binding domain-containing protein</fullName>
    </recommendedName>
</protein>
<sequence length="304" mass="32499">MGCSDLERLRKAGLIELVLRLQRPETISRTSSKPPSSDREVRRAQAKPGGAKPGHEGHSRTLSPDPDEVVADRPGQCPCCGGALAADLPAESVGVCEQIDVPEGTPLITPHQRLAVRCPSCGTRVVAPVPQAAAPHAVRAAPARGGDVPEDFQAPSDGRLQVAMADPFGLNPQPGRADELAPPRPRAVPHPSRGGGVGAAPGRIGDLGRDRRPHRKLQRLALGLPLGRGGGAPRRVTNGYRAMWAAAVRRTCVRSSTRSAPDRFPRRPTSWQTSSAGSDTEPDRLGNYERCVTRCEMRNHKIYL</sequence>
<dbReference type="Pfam" id="PF13005">
    <property type="entry name" value="zf-IS66"/>
    <property type="match status" value="1"/>
</dbReference>
<evidence type="ECO:0000313" key="4">
    <source>
        <dbReference type="Proteomes" id="UP001055167"/>
    </source>
</evidence>
<reference evidence="3" key="1">
    <citation type="journal article" date="2021" name="Front. Microbiol.">
        <title>Comprehensive Comparative Genomics and Phenotyping of Methylobacterium Species.</title>
        <authorList>
            <person name="Alessa O."/>
            <person name="Ogura Y."/>
            <person name="Fujitani Y."/>
            <person name="Takami H."/>
            <person name="Hayashi T."/>
            <person name="Sahin N."/>
            <person name="Tani A."/>
        </authorList>
    </citation>
    <scope>NUCLEOTIDE SEQUENCE</scope>
    <source>
        <strain evidence="3">KCTC 52305</strain>
    </source>
</reference>
<evidence type="ECO:0000256" key="1">
    <source>
        <dbReference type="SAM" id="MobiDB-lite"/>
    </source>
</evidence>
<comment type="caution">
    <text evidence="3">The sequence shown here is derived from an EMBL/GenBank/DDBJ whole genome shotgun (WGS) entry which is preliminary data.</text>
</comment>
<reference evidence="3" key="2">
    <citation type="submission" date="2021-08" db="EMBL/GenBank/DDBJ databases">
        <authorList>
            <person name="Tani A."/>
            <person name="Ola A."/>
            <person name="Ogura Y."/>
            <person name="Katsura K."/>
            <person name="Hayashi T."/>
        </authorList>
    </citation>
    <scope>NUCLEOTIDE SEQUENCE</scope>
    <source>
        <strain evidence="3">KCTC 52305</strain>
    </source>
</reference>
<feature type="region of interest" description="Disordered" evidence="1">
    <location>
        <begin position="23"/>
        <end position="71"/>
    </location>
</feature>
<evidence type="ECO:0000259" key="2">
    <source>
        <dbReference type="Pfam" id="PF13005"/>
    </source>
</evidence>
<gene>
    <name evidence="3" type="ORF">OPKNFCMD_3799</name>
</gene>
<proteinExistence type="predicted"/>
<name>A0ABQ4R0H8_9HYPH</name>
<feature type="compositionally biased region" description="Polar residues" evidence="1">
    <location>
        <begin position="25"/>
        <end position="35"/>
    </location>
</feature>
<organism evidence="3 4">
    <name type="scientific">Methylobacterium crusticola</name>
    <dbReference type="NCBI Taxonomy" id="1697972"/>
    <lineage>
        <taxon>Bacteria</taxon>
        <taxon>Pseudomonadati</taxon>
        <taxon>Pseudomonadota</taxon>
        <taxon>Alphaproteobacteria</taxon>
        <taxon>Hyphomicrobiales</taxon>
        <taxon>Methylobacteriaceae</taxon>
        <taxon>Methylobacterium</taxon>
    </lineage>
</organism>
<dbReference type="Proteomes" id="UP001055167">
    <property type="component" value="Unassembled WGS sequence"/>
</dbReference>
<feature type="region of interest" description="Disordered" evidence="1">
    <location>
        <begin position="170"/>
        <end position="210"/>
    </location>
</feature>
<dbReference type="InterPro" id="IPR024474">
    <property type="entry name" value="Znf_dom_IS66"/>
</dbReference>
<feature type="region of interest" description="Disordered" evidence="1">
    <location>
        <begin position="254"/>
        <end position="283"/>
    </location>
</feature>